<gene>
    <name evidence="1" type="ORF">GGR11_000790</name>
</gene>
<proteinExistence type="predicted"/>
<dbReference type="PANTHER" id="PTHR39337:SF1">
    <property type="entry name" value="BLR5642 PROTEIN"/>
    <property type="match status" value="1"/>
</dbReference>
<dbReference type="EMBL" id="JACIDA010000001">
    <property type="protein sequence ID" value="MBB3871276.1"/>
    <property type="molecule type" value="Genomic_DNA"/>
</dbReference>
<sequence>MSGVDLTTIGFTKTTAAKFFDRLKSASVKKVIDVRLHNTSQLAGFAKADDLAYFVKTICGAQYTHQPLLAPTDDILKAFKRDKGDWGIYENSFMRLMTQRKIEDRFKPEMFEGGCLLCSEDKPHHCHRRLVCEYLNSKWDGTLKVRHL</sequence>
<dbReference type="Proteomes" id="UP000532936">
    <property type="component" value="Unassembled WGS sequence"/>
</dbReference>
<dbReference type="PANTHER" id="PTHR39337">
    <property type="entry name" value="BLR5642 PROTEIN"/>
    <property type="match status" value="1"/>
</dbReference>
<accession>A0A7W6A118</accession>
<reference evidence="1 2" key="1">
    <citation type="submission" date="2020-08" db="EMBL/GenBank/DDBJ databases">
        <title>Genomic Encyclopedia of Type Strains, Phase IV (KMG-IV): sequencing the most valuable type-strain genomes for metagenomic binning, comparative biology and taxonomic classification.</title>
        <authorList>
            <person name="Goeker M."/>
        </authorList>
    </citation>
    <scope>NUCLEOTIDE SEQUENCE [LARGE SCALE GENOMIC DNA]</scope>
    <source>
        <strain evidence="1 2">DSM 14878</strain>
    </source>
</reference>
<evidence type="ECO:0000313" key="1">
    <source>
        <dbReference type="EMBL" id="MBB3871276.1"/>
    </source>
</evidence>
<comment type="caution">
    <text evidence="1">The sequence shown here is derived from an EMBL/GenBank/DDBJ whole genome shotgun (WGS) entry which is preliminary data.</text>
</comment>
<name>A0A7W6A118_9CAUL</name>
<dbReference type="AlphaFoldDB" id="A0A7W6A118"/>
<dbReference type="Pfam" id="PF04343">
    <property type="entry name" value="DUF488"/>
    <property type="match status" value="1"/>
</dbReference>
<organism evidence="1 2">
    <name type="scientific">Brevundimonas mediterranea</name>
    <dbReference type="NCBI Taxonomy" id="74329"/>
    <lineage>
        <taxon>Bacteria</taxon>
        <taxon>Pseudomonadati</taxon>
        <taxon>Pseudomonadota</taxon>
        <taxon>Alphaproteobacteria</taxon>
        <taxon>Caulobacterales</taxon>
        <taxon>Caulobacteraceae</taxon>
        <taxon>Brevundimonas</taxon>
    </lineage>
</organism>
<protein>
    <submittedName>
        <fullName evidence="1">Uncharacterized protein (DUF488 family)</fullName>
    </submittedName>
</protein>
<evidence type="ECO:0000313" key="2">
    <source>
        <dbReference type="Proteomes" id="UP000532936"/>
    </source>
</evidence>
<dbReference type="InterPro" id="IPR007438">
    <property type="entry name" value="DUF488"/>
</dbReference>